<dbReference type="GO" id="GO:0006302">
    <property type="term" value="P:double-strand break repair"/>
    <property type="evidence" value="ECO:0007669"/>
    <property type="project" value="TreeGrafter"/>
</dbReference>
<organism evidence="8 9">
    <name type="scientific">Pseudohongiella nitratireducens</name>
    <dbReference type="NCBI Taxonomy" id="1768907"/>
    <lineage>
        <taxon>Bacteria</taxon>
        <taxon>Pseudomonadati</taxon>
        <taxon>Pseudomonadota</taxon>
        <taxon>Gammaproteobacteria</taxon>
        <taxon>Pseudomonadales</taxon>
        <taxon>Pseudohongiellaceae</taxon>
        <taxon>Pseudohongiella</taxon>
    </lineage>
</organism>
<dbReference type="GO" id="GO:0003697">
    <property type="term" value="F:single-stranded DNA binding"/>
    <property type="evidence" value="ECO:0007669"/>
    <property type="project" value="UniProtKB-UniRule"/>
</dbReference>
<dbReference type="GO" id="GO:0000731">
    <property type="term" value="P:DNA synthesis involved in DNA repair"/>
    <property type="evidence" value="ECO:0007669"/>
    <property type="project" value="TreeGrafter"/>
</dbReference>
<dbReference type="InterPro" id="IPR027417">
    <property type="entry name" value="P-loop_NTPase"/>
</dbReference>
<comment type="function">
    <text evidence="6">The RecF protein is involved in DNA metabolism; it is required for DNA replication and normal SOS inducibility. RecF binds preferentially to single-stranded, linear DNA. It also seems to bind ATP.</text>
</comment>
<dbReference type="AlphaFoldDB" id="A0A917GWY2"/>
<dbReference type="InterPro" id="IPR003395">
    <property type="entry name" value="RecF/RecN/SMC_N"/>
</dbReference>
<dbReference type="GO" id="GO:0009432">
    <property type="term" value="P:SOS response"/>
    <property type="evidence" value="ECO:0007669"/>
    <property type="project" value="UniProtKB-UniRule"/>
</dbReference>
<dbReference type="Gene3D" id="3.40.50.300">
    <property type="entry name" value="P-loop containing nucleotide triphosphate hydrolases"/>
    <property type="match status" value="1"/>
</dbReference>
<reference evidence="8" key="1">
    <citation type="journal article" date="2014" name="Int. J. Syst. Evol. Microbiol.">
        <title>Complete genome sequence of Corynebacterium casei LMG S-19264T (=DSM 44701T), isolated from a smear-ripened cheese.</title>
        <authorList>
            <consortium name="US DOE Joint Genome Institute (JGI-PGF)"/>
            <person name="Walter F."/>
            <person name="Albersmeier A."/>
            <person name="Kalinowski J."/>
            <person name="Ruckert C."/>
        </authorList>
    </citation>
    <scope>NUCLEOTIDE SEQUENCE</scope>
    <source>
        <strain evidence="8">CGMCC 1.15425</strain>
    </source>
</reference>
<protein>
    <recommendedName>
        <fullName evidence="6">DNA replication and repair protein RecF</fullName>
    </recommendedName>
</protein>
<keyword evidence="5 6" id="KW-0238">DNA-binding</keyword>
<dbReference type="GO" id="GO:0006260">
    <property type="term" value="P:DNA replication"/>
    <property type="evidence" value="ECO:0007669"/>
    <property type="project" value="UniProtKB-UniRule"/>
</dbReference>
<dbReference type="InterPro" id="IPR042174">
    <property type="entry name" value="RecF_2"/>
</dbReference>
<keyword evidence="2 6" id="KW-0235">DNA replication</keyword>
<reference evidence="8" key="2">
    <citation type="submission" date="2020-09" db="EMBL/GenBank/DDBJ databases">
        <authorList>
            <person name="Sun Q."/>
            <person name="Zhou Y."/>
        </authorList>
    </citation>
    <scope>NUCLEOTIDE SEQUENCE</scope>
    <source>
        <strain evidence="8">CGMCC 1.15425</strain>
    </source>
</reference>
<keyword evidence="9" id="KW-1185">Reference proteome</keyword>
<evidence type="ECO:0000313" key="9">
    <source>
        <dbReference type="Proteomes" id="UP000627715"/>
    </source>
</evidence>
<comment type="subcellular location">
    <subcellularLocation>
        <location evidence="6">Cytoplasm</location>
    </subcellularLocation>
</comment>
<comment type="caution">
    <text evidence="6">Lacks conserved residue(s) required for the propagation of feature annotation.</text>
</comment>
<dbReference type="EMBL" id="BMIY01000006">
    <property type="protein sequence ID" value="GGG59006.1"/>
    <property type="molecule type" value="Genomic_DNA"/>
</dbReference>
<keyword evidence="6" id="KW-0742">SOS response</keyword>
<keyword evidence="6" id="KW-0227">DNA damage</keyword>
<dbReference type="InterPro" id="IPR001238">
    <property type="entry name" value="DNA-binding_RecF"/>
</dbReference>
<dbReference type="Proteomes" id="UP000627715">
    <property type="component" value="Unassembled WGS sequence"/>
</dbReference>
<sequence>MAAGIGLSKSRAGKTELNLLSVPQDNWKDVAERLPVQLINSESFLILDGGAKPRRRLLDWAMFHVEHSSLNLLRRFNRALKQRNSLLKTLHTGSRKKALEALLPWDREFSESGTALNIKRQEIATKLDDILQDYLNRLLPYFSFELIYKPGWDVSTSLLSQLESSIDRDLASGTTNFGPHRGDIVIYAGKSIAKETLSRGQSKMFVCSLKLALGKMVSDRYADYGTQYSPVFLLDDLPSELDNRNQELVLHELANLNVQCFITSVDKPKFTKEKLKRDARMFHVEHGKIAEA</sequence>
<comment type="similarity">
    <text evidence="6">Belongs to the RecF family.</text>
</comment>
<keyword evidence="4 6" id="KW-0067">ATP-binding</keyword>
<dbReference type="PANTHER" id="PTHR32182">
    <property type="entry name" value="DNA REPLICATION AND REPAIR PROTEIN RECF"/>
    <property type="match status" value="1"/>
</dbReference>
<keyword evidence="3 6" id="KW-0547">Nucleotide-binding</keyword>
<keyword evidence="1 6" id="KW-0963">Cytoplasm</keyword>
<dbReference type="Pfam" id="PF02463">
    <property type="entry name" value="SMC_N"/>
    <property type="match status" value="1"/>
</dbReference>
<evidence type="ECO:0000256" key="5">
    <source>
        <dbReference type="ARBA" id="ARBA00023125"/>
    </source>
</evidence>
<accession>A0A917GWY2</accession>
<dbReference type="SUPFAM" id="SSF52540">
    <property type="entry name" value="P-loop containing nucleoside triphosphate hydrolases"/>
    <property type="match status" value="1"/>
</dbReference>
<dbReference type="GO" id="GO:0005524">
    <property type="term" value="F:ATP binding"/>
    <property type="evidence" value="ECO:0007669"/>
    <property type="project" value="UniProtKB-UniRule"/>
</dbReference>
<evidence type="ECO:0000313" key="8">
    <source>
        <dbReference type="EMBL" id="GGG59006.1"/>
    </source>
</evidence>
<dbReference type="HAMAP" id="MF_00365">
    <property type="entry name" value="RecF"/>
    <property type="match status" value="1"/>
</dbReference>
<evidence type="ECO:0000256" key="4">
    <source>
        <dbReference type="ARBA" id="ARBA00022840"/>
    </source>
</evidence>
<evidence type="ECO:0000256" key="2">
    <source>
        <dbReference type="ARBA" id="ARBA00022705"/>
    </source>
</evidence>
<evidence type="ECO:0000256" key="3">
    <source>
        <dbReference type="ARBA" id="ARBA00022741"/>
    </source>
</evidence>
<keyword evidence="6" id="KW-0234">DNA repair</keyword>
<comment type="caution">
    <text evidence="8">The sequence shown here is derived from an EMBL/GenBank/DDBJ whole genome shotgun (WGS) entry which is preliminary data.</text>
</comment>
<evidence type="ECO:0000256" key="6">
    <source>
        <dbReference type="HAMAP-Rule" id="MF_00365"/>
    </source>
</evidence>
<evidence type="ECO:0000259" key="7">
    <source>
        <dbReference type="Pfam" id="PF02463"/>
    </source>
</evidence>
<proteinExistence type="inferred from homology"/>
<dbReference type="NCBIfam" id="TIGR00611">
    <property type="entry name" value="recf"/>
    <property type="match status" value="1"/>
</dbReference>
<dbReference type="GO" id="GO:0005737">
    <property type="term" value="C:cytoplasm"/>
    <property type="evidence" value="ECO:0007669"/>
    <property type="project" value="UniProtKB-SubCell"/>
</dbReference>
<name>A0A917GWY2_9GAMM</name>
<evidence type="ECO:0000256" key="1">
    <source>
        <dbReference type="ARBA" id="ARBA00022490"/>
    </source>
</evidence>
<feature type="domain" description="RecF/RecN/SMC N-terminal" evidence="7">
    <location>
        <begin position="5"/>
        <end position="287"/>
    </location>
</feature>
<dbReference type="Gene3D" id="1.20.1050.90">
    <property type="entry name" value="RecF/RecN/SMC, N-terminal domain"/>
    <property type="match status" value="1"/>
</dbReference>
<dbReference type="PANTHER" id="PTHR32182:SF0">
    <property type="entry name" value="DNA REPLICATION AND REPAIR PROTEIN RECF"/>
    <property type="match status" value="1"/>
</dbReference>
<gene>
    <name evidence="6 8" type="primary">recF</name>
    <name evidence="8" type="ORF">GCM10011403_15510</name>
</gene>